<dbReference type="Gene3D" id="3.20.20.70">
    <property type="entry name" value="Aldolase class I"/>
    <property type="match status" value="1"/>
</dbReference>
<dbReference type="Pfam" id="PF01081">
    <property type="entry name" value="Aldolase"/>
    <property type="match status" value="1"/>
</dbReference>
<proteinExistence type="inferred from homology"/>
<name>A0A1U7HNJ8_9CYAN</name>
<evidence type="ECO:0000313" key="6">
    <source>
        <dbReference type="EMBL" id="OKH25172.1"/>
    </source>
</evidence>
<dbReference type="EMBL" id="MRCB01000004">
    <property type="protein sequence ID" value="OKH25172.1"/>
    <property type="molecule type" value="Genomic_DNA"/>
</dbReference>
<dbReference type="InterPro" id="IPR013785">
    <property type="entry name" value="Aldolase_TIM"/>
</dbReference>
<comment type="similarity">
    <text evidence="2">Belongs to the KHG/KDPG aldolase family.</text>
</comment>
<keyword evidence="4" id="KW-0456">Lyase</keyword>
<comment type="subunit">
    <text evidence="3">Homotrimer.</text>
</comment>
<evidence type="ECO:0000256" key="2">
    <source>
        <dbReference type="ARBA" id="ARBA00006906"/>
    </source>
</evidence>
<evidence type="ECO:0000256" key="3">
    <source>
        <dbReference type="ARBA" id="ARBA00011233"/>
    </source>
</evidence>
<dbReference type="CDD" id="cd00452">
    <property type="entry name" value="KDPG_aldolase"/>
    <property type="match status" value="1"/>
</dbReference>
<evidence type="ECO:0000313" key="7">
    <source>
        <dbReference type="Proteomes" id="UP000186868"/>
    </source>
</evidence>
<evidence type="ECO:0000256" key="4">
    <source>
        <dbReference type="ARBA" id="ARBA00023239"/>
    </source>
</evidence>
<organism evidence="6 7">
    <name type="scientific">Hydrococcus rivularis NIES-593</name>
    <dbReference type="NCBI Taxonomy" id="1921803"/>
    <lineage>
        <taxon>Bacteria</taxon>
        <taxon>Bacillati</taxon>
        <taxon>Cyanobacteriota</taxon>
        <taxon>Cyanophyceae</taxon>
        <taxon>Pleurocapsales</taxon>
        <taxon>Hydrococcaceae</taxon>
        <taxon>Hydrococcus</taxon>
    </lineage>
</organism>
<dbReference type="SUPFAM" id="SSF51569">
    <property type="entry name" value="Aldolase"/>
    <property type="match status" value="1"/>
</dbReference>
<dbReference type="GO" id="GO:0016829">
    <property type="term" value="F:lyase activity"/>
    <property type="evidence" value="ECO:0007669"/>
    <property type="project" value="UniProtKB-KW"/>
</dbReference>
<dbReference type="OrthoDB" id="9802667at2"/>
<evidence type="ECO:0000256" key="1">
    <source>
        <dbReference type="ARBA" id="ARBA00004761"/>
    </source>
</evidence>
<dbReference type="PANTHER" id="PTHR30246">
    <property type="entry name" value="2-KETO-3-DEOXY-6-PHOSPHOGLUCONATE ALDOLASE"/>
    <property type="match status" value="1"/>
</dbReference>
<evidence type="ECO:0000256" key="5">
    <source>
        <dbReference type="ARBA" id="ARBA00023277"/>
    </source>
</evidence>
<dbReference type="NCBIfam" id="TIGR01182">
    <property type="entry name" value="eda"/>
    <property type="match status" value="1"/>
</dbReference>
<dbReference type="AlphaFoldDB" id="A0A1U7HNJ8"/>
<comment type="pathway">
    <text evidence="1">Carbohydrate acid metabolism.</text>
</comment>
<gene>
    <name evidence="6" type="ORF">NIES593_05260</name>
</gene>
<comment type="caution">
    <text evidence="6">The sequence shown here is derived from an EMBL/GenBank/DDBJ whole genome shotgun (WGS) entry which is preliminary data.</text>
</comment>
<keyword evidence="5" id="KW-0119">Carbohydrate metabolism</keyword>
<sequence length="219" mass="23522">MSDSYLSSCGLNDWLQLLQHHRAIAIIRSTDKQLGLSMAKAAAEGGMRLIEITWNSDRAAELISQLRSQLPNCIIGTGTILTVDRLKDAIACGIQFCFTPHVSLSLIQTAIEFDLPIVAGALTPTEIVAAWQAGASCVKVFPVDAVGGVSYIKSLQGPLREIPLIPTGGISIENACQFIEAGAIAVGLSGQLFPQQLLETRDWDAIAQRAKTLRQKLLV</sequence>
<protein>
    <submittedName>
        <fullName evidence="6">Keto-deoxy-phosphogluconate aldolase</fullName>
    </submittedName>
</protein>
<dbReference type="Proteomes" id="UP000186868">
    <property type="component" value="Unassembled WGS sequence"/>
</dbReference>
<reference evidence="6 7" key="1">
    <citation type="submission" date="2016-11" db="EMBL/GenBank/DDBJ databases">
        <title>Draft Genome Sequences of Nine Cyanobacterial Strains from Diverse Habitats.</title>
        <authorList>
            <person name="Zhu T."/>
            <person name="Hou S."/>
            <person name="Lu X."/>
            <person name="Hess W.R."/>
        </authorList>
    </citation>
    <scope>NUCLEOTIDE SEQUENCE [LARGE SCALE GENOMIC DNA]</scope>
    <source>
        <strain evidence="6 7">NIES-593</strain>
    </source>
</reference>
<dbReference type="PANTHER" id="PTHR30246:SF1">
    <property type="entry name" value="2-DEHYDRO-3-DEOXY-6-PHOSPHOGALACTONATE ALDOLASE-RELATED"/>
    <property type="match status" value="1"/>
</dbReference>
<dbReference type="RefSeq" id="WP_073598583.1">
    <property type="nucleotide sequence ID" value="NZ_MRCB01000004.1"/>
</dbReference>
<dbReference type="STRING" id="1921803.NIES593_05260"/>
<dbReference type="InterPro" id="IPR000887">
    <property type="entry name" value="Aldlse_KDPG_KHG"/>
</dbReference>
<dbReference type="NCBIfam" id="NF005673">
    <property type="entry name" value="PRK07455.1"/>
    <property type="match status" value="1"/>
</dbReference>
<accession>A0A1U7HNJ8</accession>
<keyword evidence="7" id="KW-1185">Reference proteome</keyword>